<evidence type="ECO:0000256" key="2">
    <source>
        <dbReference type="SAM" id="Phobius"/>
    </source>
</evidence>
<keyword evidence="2" id="KW-0812">Transmembrane</keyword>
<name>A0A222EPW4_9MOLU</name>
<feature type="transmembrane region" description="Helical" evidence="2">
    <location>
        <begin position="87"/>
        <end position="110"/>
    </location>
</feature>
<dbReference type="AlphaFoldDB" id="A0A222EPW4"/>
<feature type="region of interest" description="Disordered" evidence="1">
    <location>
        <begin position="210"/>
        <end position="252"/>
    </location>
</feature>
<protein>
    <submittedName>
        <fullName evidence="3">Uncharacterized protein</fullName>
    </submittedName>
</protein>
<keyword evidence="2" id="KW-1133">Transmembrane helix</keyword>
<keyword evidence="2" id="KW-0472">Membrane</keyword>
<gene>
    <name evidence="3" type="ORF">SCORR_v1c08230</name>
</gene>
<dbReference type="KEGG" id="scou:SCORR_v1c08230"/>
<dbReference type="EMBL" id="CP022535">
    <property type="protein sequence ID" value="ASP28595.1"/>
    <property type="molecule type" value="Genomic_DNA"/>
</dbReference>
<accession>A0A222EPW4</accession>
<organism evidence="3 4">
    <name type="scientific">Spiroplasma corruscae</name>
    <dbReference type="NCBI Taxonomy" id="216934"/>
    <lineage>
        <taxon>Bacteria</taxon>
        <taxon>Bacillati</taxon>
        <taxon>Mycoplasmatota</taxon>
        <taxon>Mollicutes</taxon>
        <taxon>Entomoplasmatales</taxon>
        <taxon>Spiroplasmataceae</taxon>
        <taxon>Spiroplasma</taxon>
    </lineage>
</organism>
<sequence length="252" mass="29259">MINILADFKNSNQMLIMSALCLLIICIPTLLMYYYFIFYLKTKNKSKFLSKLSFSLIHLVIVFGLICSIISLVFIKADIIDANTDSIIVIAFLVLAFISTALFYFVIFCYSQYIWVVFDGEKIVTLSEKINYSSITKIVLDTNSNYLYINFLEGTRKNRRIKYNKNTLTGAFIIQEIEKETNLKIENIDQKEYSAELEAKSREAVYQKTLDKKQTNKGIKDQTKKDLLEKEKEKEPDPESEENLETSSKEQE</sequence>
<dbReference type="RefSeq" id="WP_094049479.1">
    <property type="nucleotide sequence ID" value="NZ_CP022535.1"/>
</dbReference>
<feature type="transmembrane region" description="Helical" evidence="2">
    <location>
        <begin position="52"/>
        <end position="75"/>
    </location>
</feature>
<dbReference type="OrthoDB" id="389702at2"/>
<evidence type="ECO:0000313" key="3">
    <source>
        <dbReference type="EMBL" id="ASP28595.1"/>
    </source>
</evidence>
<keyword evidence="4" id="KW-1185">Reference proteome</keyword>
<evidence type="ECO:0000313" key="4">
    <source>
        <dbReference type="Proteomes" id="UP000203229"/>
    </source>
</evidence>
<reference evidence="3 4" key="1">
    <citation type="submission" date="2017-07" db="EMBL/GenBank/DDBJ databases">
        <title>Complete genome sequence of Spiroplasma corruscae EC-1 (DSM 19793).</title>
        <authorList>
            <person name="Tsai Y.-M."/>
            <person name="Lo W.-S."/>
            <person name="Kuo C.-H."/>
        </authorList>
    </citation>
    <scope>NUCLEOTIDE SEQUENCE [LARGE SCALE GENOMIC DNA]</scope>
    <source>
        <strain evidence="3 4">EC-1</strain>
    </source>
</reference>
<feature type="compositionally biased region" description="Basic and acidic residues" evidence="1">
    <location>
        <begin position="210"/>
        <end position="237"/>
    </location>
</feature>
<dbReference type="Proteomes" id="UP000203229">
    <property type="component" value="Chromosome"/>
</dbReference>
<feature type="transmembrane region" description="Helical" evidence="2">
    <location>
        <begin position="15"/>
        <end position="40"/>
    </location>
</feature>
<evidence type="ECO:0000256" key="1">
    <source>
        <dbReference type="SAM" id="MobiDB-lite"/>
    </source>
</evidence>
<proteinExistence type="predicted"/>